<dbReference type="EMBL" id="LGRX02002384">
    <property type="protein sequence ID" value="KAK3284281.1"/>
    <property type="molecule type" value="Genomic_DNA"/>
</dbReference>
<dbReference type="AlphaFoldDB" id="A0AAE0LG88"/>
<gene>
    <name evidence="1" type="ORF">CYMTET_8066</name>
</gene>
<organism evidence="1 2">
    <name type="scientific">Cymbomonas tetramitiformis</name>
    <dbReference type="NCBI Taxonomy" id="36881"/>
    <lineage>
        <taxon>Eukaryota</taxon>
        <taxon>Viridiplantae</taxon>
        <taxon>Chlorophyta</taxon>
        <taxon>Pyramimonadophyceae</taxon>
        <taxon>Pyramimonadales</taxon>
        <taxon>Pyramimonadaceae</taxon>
        <taxon>Cymbomonas</taxon>
    </lineage>
</organism>
<keyword evidence="2" id="KW-1185">Reference proteome</keyword>
<proteinExistence type="predicted"/>
<accession>A0AAE0LG88</accession>
<name>A0AAE0LG88_9CHLO</name>
<evidence type="ECO:0000313" key="1">
    <source>
        <dbReference type="EMBL" id="KAK3284281.1"/>
    </source>
</evidence>
<evidence type="ECO:0000313" key="2">
    <source>
        <dbReference type="Proteomes" id="UP001190700"/>
    </source>
</evidence>
<comment type="caution">
    <text evidence="1">The sequence shown here is derived from an EMBL/GenBank/DDBJ whole genome shotgun (WGS) entry which is preliminary data.</text>
</comment>
<protein>
    <submittedName>
        <fullName evidence="1">Uncharacterized protein</fullName>
    </submittedName>
</protein>
<sequence length="76" mass="8946">MAEEAKAMSQNHMKWMMETLRENNGSCTYEVLVEVARLRSNRRIEWTSVLYDVFVRSAALRKHAWNGRDILAFRGN</sequence>
<reference evidence="1 2" key="1">
    <citation type="journal article" date="2015" name="Genome Biol. Evol.">
        <title>Comparative Genomics of a Bacterivorous Green Alga Reveals Evolutionary Causalities and Consequences of Phago-Mixotrophic Mode of Nutrition.</title>
        <authorList>
            <person name="Burns J.A."/>
            <person name="Paasch A."/>
            <person name="Narechania A."/>
            <person name="Kim E."/>
        </authorList>
    </citation>
    <scope>NUCLEOTIDE SEQUENCE [LARGE SCALE GENOMIC DNA]</scope>
    <source>
        <strain evidence="1 2">PLY_AMNH</strain>
    </source>
</reference>
<dbReference type="Proteomes" id="UP001190700">
    <property type="component" value="Unassembled WGS sequence"/>
</dbReference>